<dbReference type="EMBL" id="ARXU01000006">
    <property type="protein sequence ID" value="KGD61015.1"/>
    <property type="molecule type" value="Genomic_DNA"/>
</dbReference>
<evidence type="ECO:0000313" key="3">
    <source>
        <dbReference type="Proteomes" id="UP000029443"/>
    </source>
</evidence>
<protein>
    <recommendedName>
        <fullName evidence="4">Transmembrane protein</fullName>
    </recommendedName>
</protein>
<evidence type="ECO:0000256" key="1">
    <source>
        <dbReference type="SAM" id="Phobius"/>
    </source>
</evidence>
<proteinExistence type="predicted"/>
<dbReference type="Proteomes" id="UP000029443">
    <property type="component" value="Unassembled WGS sequence"/>
</dbReference>
<keyword evidence="1" id="KW-0472">Membrane</keyword>
<organism evidence="2 3">
    <name type="scientific">Alcanivorax jadensis T9</name>
    <dbReference type="NCBI Taxonomy" id="1177181"/>
    <lineage>
        <taxon>Bacteria</taxon>
        <taxon>Pseudomonadati</taxon>
        <taxon>Pseudomonadota</taxon>
        <taxon>Gammaproteobacteria</taxon>
        <taxon>Oceanospirillales</taxon>
        <taxon>Alcanivoracaceae</taxon>
        <taxon>Alcanivorax</taxon>
    </lineage>
</organism>
<gene>
    <name evidence="2" type="ORF">T9A_01875</name>
</gene>
<accession>A0ABR4WC62</accession>
<dbReference type="RefSeq" id="WP_035247591.1">
    <property type="nucleotide sequence ID" value="NZ_ARXU01000006.1"/>
</dbReference>
<comment type="caution">
    <text evidence="2">The sequence shown here is derived from an EMBL/GenBank/DDBJ whole genome shotgun (WGS) entry which is preliminary data.</text>
</comment>
<keyword evidence="1" id="KW-1133">Transmembrane helix</keyword>
<keyword evidence="1" id="KW-0812">Transmembrane</keyword>
<reference evidence="2 3" key="1">
    <citation type="submission" date="2012-09" db="EMBL/GenBank/DDBJ databases">
        <title>Genome Sequence of alkane-degrading Bacterium Alcanivorax jadensis T9.</title>
        <authorList>
            <person name="Lai Q."/>
            <person name="Shao Z."/>
        </authorList>
    </citation>
    <scope>NUCLEOTIDE SEQUENCE [LARGE SCALE GENOMIC DNA]</scope>
    <source>
        <strain evidence="2 3">T9</strain>
    </source>
</reference>
<keyword evidence="3" id="KW-1185">Reference proteome</keyword>
<sequence>MPISYHYEDRHLTVYGSSNNIRQHIVTLSIITLASLFTGWMLLNKPFKDDDRMFFIAMYYSFCFLIVLFRSPQHVIIYTKPSNNNLNIRGNFKEGVEHQEGPAEDFSFHIGDQYLTFEFKDKKPLTLDKGKFSKKGQNLIVSAIEKAPTLSPESFNQWLSREGLNFRTVKKSLNPPDYLATMDDYAIYYRFSETSSYLIWQRVYFGICGSVIGMISLIGAATHS</sequence>
<feature type="transmembrane region" description="Helical" evidence="1">
    <location>
        <begin position="203"/>
        <end position="222"/>
    </location>
</feature>
<feature type="transmembrane region" description="Helical" evidence="1">
    <location>
        <begin position="53"/>
        <end position="70"/>
    </location>
</feature>
<name>A0ABR4WC62_9GAMM</name>
<evidence type="ECO:0000313" key="2">
    <source>
        <dbReference type="EMBL" id="KGD61015.1"/>
    </source>
</evidence>
<evidence type="ECO:0008006" key="4">
    <source>
        <dbReference type="Google" id="ProtNLM"/>
    </source>
</evidence>
<feature type="transmembrane region" description="Helical" evidence="1">
    <location>
        <begin position="21"/>
        <end position="41"/>
    </location>
</feature>